<dbReference type="OrthoDB" id="9149369at2"/>
<reference evidence="1 2" key="1">
    <citation type="submission" date="2019-02" db="EMBL/GenBank/DDBJ databases">
        <title>Aquabacterium sp. strain KMB7.</title>
        <authorList>
            <person name="Chen W.-M."/>
        </authorList>
    </citation>
    <scope>NUCLEOTIDE SEQUENCE [LARGE SCALE GENOMIC DNA]</scope>
    <source>
        <strain evidence="1 2">KMB7</strain>
    </source>
</reference>
<protein>
    <submittedName>
        <fullName evidence="1">Uncharacterized protein</fullName>
    </submittedName>
</protein>
<sequence length="224" mass="25842">MSFLDNLRQQADQLRQTQHLSHADRQARHAEVEKACLAVFRYWVDLSKQLNTLLPVPRGRYLIDTKLAIQGQPMRNFRADVRKKGLSVDQDLTDHVALYATVGEGQSVHLKRDFLPEMEKLEARLNQAGIRYQPERILQPETGKLLEVRYEFVADVIAGIKLKPLHDEARLQFQVNNLEGLARWTVEFEASQVSTTVLDELSKWVVGQPNDFVRRGKLLEMKEV</sequence>
<proteinExistence type="predicted"/>
<gene>
    <name evidence="1" type="ORF">EYS42_01550</name>
</gene>
<dbReference type="RefSeq" id="WP_130966102.1">
    <property type="nucleotide sequence ID" value="NZ_SIXI01000001.1"/>
</dbReference>
<name>A0A4Q9H1U7_9BURK</name>
<dbReference type="EMBL" id="SIXI01000001">
    <property type="protein sequence ID" value="TBO34153.1"/>
    <property type="molecule type" value="Genomic_DNA"/>
</dbReference>
<evidence type="ECO:0000313" key="2">
    <source>
        <dbReference type="Proteomes" id="UP000292120"/>
    </source>
</evidence>
<dbReference type="AlphaFoldDB" id="A0A4Q9H1U7"/>
<accession>A0A4Q9H1U7</accession>
<organism evidence="1 2">
    <name type="scientific">Aquabacterium lacunae</name>
    <dbReference type="NCBI Taxonomy" id="2528630"/>
    <lineage>
        <taxon>Bacteria</taxon>
        <taxon>Pseudomonadati</taxon>
        <taxon>Pseudomonadota</taxon>
        <taxon>Betaproteobacteria</taxon>
        <taxon>Burkholderiales</taxon>
        <taxon>Aquabacterium</taxon>
    </lineage>
</organism>
<keyword evidence="2" id="KW-1185">Reference proteome</keyword>
<evidence type="ECO:0000313" key="1">
    <source>
        <dbReference type="EMBL" id="TBO34153.1"/>
    </source>
</evidence>
<comment type="caution">
    <text evidence="1">The sequence shown here is derived from an EMBL/GenBank/DDBJ whole genome shotgun (WGS) entry which is preliminary data.</text>
</comment>
<dbReference type="Proteomes" id="UP000292120">
    <property type="component" value="Unassembled WGS sequence"/>
</dbReference>